<reference evidence="7 8" key="1">
    <citation type="submission" date="2015-10" db="EMBL/GenBank/DDBJ databases">
        <title>Corynebacteirum lowii and Corynebacterium oculi species nova, derived from human clinical disease and and emended description of Corynebacterium mastiditis.</title>
        <authorList>
            <person name="Bernard K."/>
            <person name="Pacheco A.L."/>
            <person name="Mcdougall C."/>
            <person name="Burtx T."/>
            <person name="Weibe D."/>
            <person name="Tyler S."/>
            <person name="Olson A.B."/>
            <person name="Cnockaert M."/>
            <person name="Eguchi H."/>
            <person name="Kuwahara T."/>
            <person name="Nakayama-Imaohji H."/>
            <person name="Boudewijins M."/>
            <person name="Van Hoecke F."/>
            <person name="Bernier A.-M."/>
            <person name="Vandamme P."/>
        </authorList>
    </citation>
    <scope>NUCLEOTIDE SEQUENCE [LARGE SCALE GENOMIC DNA]</scope>
    <source>
        <strain evidence="7 8">NML 130206</strain>
    </source>
</reference>
<sequence>MVVTNRNRALQGTLGLSLAMGIGRFFYTPMLPLMIAALGWYSGQSAWIATANYLGYLLGCILMARGMIPLRAPYFRATLMASTLCLAAIALTPHLGWQLLIRFLSGVFSALIFVFITQALPRVVRQPTHIGLVYGGVGCGIVLSGLVVSILGSVLGWRELWLCAAVLSALLSLVVWTWPVEKGQADSPTSVAQPASVSGRPALLKVGYFFEGFGYIIIGTYLVVLAEPVFGATAAALTWIIVGLAAAPSPMLWSQVAQRWGRKAALRACYGLQILGAITAVFGSSTILLIVAALLFGSTFMGVVMLSIATGTQAGIPHASATLTTWYSVGQVLGPALVAVALGDSIATAFVVATVALVLGFLFTLASRL</sequence>
<feature type="transmembrane region" description="Helical" evidence="5">
    <location>
        <begin position="160"/>
        <end position="181"/>
    </location>
</feature>
<feature type="transmembrane region" description="Helical" evidence="5">
    <location>
        <begin position="74"/>
        <end position="93"/>
    </location>
</feature>
<proteinExistence type="predicted"/>
<gene>
    <name evidence="7" type="ORF">Clow_00747</name>
</gene>
<evidence type="ECO:0000313" key="7">
    <source>
        <dbReference type="EMBL" id="KQB86539.1"/>
    </source>
</evidence>
<evidence type="ECO:0000256" key="1">
    <source>
        <dbReference type="ARBA" id="ARBA00004651"/>
    </source>
</evidence>
<dbReference type="AlphaFoldDB" id="A0A0Q1AIK7"/>
<feature type="transmembrane region" description="Helical" evidence="5">
    <location>
        <begin position="132"/>
        <end position="154"/>
    </location>
</feature>
<evidence type="ECO:0000256" key="4">
    <source>
        <dbReference type="ARBA" id="ARBA00023136"/>
    </source>
</evidence>
<keyword evidence="2 5" id="KW-0812">Transmembrane</keyword>
<feature type="transmembrane region" description="Helical" evidence="5">
    <location>
        <begin position="346"/>
        <end position="366"/>
    </location>
</feature>
<dbReference type="PROSITE" id="PS50850">
    <property type="entry name" value="MFS"/>
    <property type="match status" value="1"/>
</dbReference>
<dbReference type="Proteomes" id="UP000050488">
    <property type="component" value="Unassembled WGS sequence"/>
</dbReference>
<feature type="transmembrane region" description="Helical" evidence="5">
    <location>
        <begin position="99"/>
        <end position="120"/>
    </location>
</feature>
<dbReference type="SUPFAM" id="SSF103473">
    <property type="entry name" value="MFS general substrate transporter"/>
    <property type="match status" value="1"/>
</dbReference>
<dbReference type="InterPro" id="IPR010645">
    <property type="entry name" value="MFS_4"/>
</dbReference>
<dbReference type="EMBL" id="LKEV01000002">
    <property type="protein sequence ID" value="KQB86539.1"/>
    <property type="molecule type" value="Genomic_DNA"/>
</dbReference>
<feature type="domain" description="Major facilitator superfamily (MFS) profile" evidence="6">
    <location>
        <begin position="200"/>
        <end position="369"/>
    </location>
</feature>
<dbReference type="InterPro" id="IPR036259">
    <property type="entry name" value="MFS_trans_sf"/>
</dbReference>
<dbReference type="PANTHER" id="PTHR23537:SF1">
    <property type="entry name" value="SUGAR TRANSPORTER"/>
    <property type="match status" value="1"/>
</dbReference>
<protein>
    <submittedName>
        <fullName evidence="7">Major Facilitator Superfamily protein</fullName>
    </submittedName>
</protein>
<feature type="transmembrane region" description="Helical" evidence="5">
    <location>
        <begin position="230"/>
        <end position="252"/>
    </location>
</feature>
<evidence type="ECO:0000313" key="8">
    <source>
        <dbReference type="Proteomes" id="UP000050488"/>
    </source>
</evidence>
<evidence type="ECO:0000256" key="3">
    <source>
        <dbReference type="ARBA" id="ARBA00022989"/>
    </source>
</evidence>
<keyword evidence="8" id="KW-1185">Reference proteome</keyword>
<dbReference type="Pfam" id="PF06779">
    <property type="entry name" value="MFS_4"/>
    <property type="match status" value="1"/>
</dbReference>
<feature type="transmembrane region" description="Helical" evidence="5">
    <location>
        <begin position="21"/>
        <end position="41"/>
    </location>
</feature>
<evidence type="ECO:0000256" key="2">
    <source>
        <dbReference type="ARBA" id="ARBA00022692"/>
    </source>
</evidence>
<feature type="transmembrane region" description="Helical" evidence="5">
    <location>
        <begin position="47"/>
        <end position="67"/>
    </location>
</feature>
<dbReference type="RefSeq" id="WP_055176490.1">
    <property type="nucleotide sequence ID" value="NZ_JAUSQY010000001.1"/>
</dbReference>
<evidence type="ECO:0000256" key="5">
    <source>
        <dbReference type="SAM" id="Phobius"/>
    </source>
</evidence>
<comment type="subcellular location">
    <subcellularLocation>
        <location evidence="1">Cell membrane</location>
        <topology evidence="1">Multi-pass membrane protein</topology>
    </subcellularLocation>
</comment>
<dbReference type="InterPro" id="IPR020846">
    <property type="entry name" value="MFS_dom"/>
</dbReference>
<dbReference type="PANTHER" id="PTHR23537">
    <property type="match status" value="1"/>
</dbReference>
<dbReference type="GO" id="GO:0005886">
    <property type="term" value="C:plasma membrane"/>
    <property type="evidence" value="ECO:0007669"/>
    <property type="project" value="UniProtKB-SubCell"/>
</dbReference>
<name>A0A0Q1AIK7_9CORY</name>
<dbReference type="STRING" id="1544413.Clow_00747"/>
<comment type="caution">
    <text evidence="7">The sequence shown here is derived from an EMBL/GenBank/DDBJ whole genome shotgun (WGS) entry which is preliminary data.</text>
</comment>
<accession>A0A0Q1AIK7</accession>
<dbReference type="OrthoDB" id="9797953at2"/>
<dbReference type="GO" id="GO:0022857">
    <property type="term" value="F:transmembrane transporter activity"/>
    <property type="evidence" value="ECO:0007669"/>
    <property type="project" value="InterPro"/>
</dbReference>
<organism evidence="7 8">
    <name type="scientific">Corynebacterium lowii</name>
    <dbReference type="NCBI Taxonomy" id="1544413"/>
    <lineage>
        <taxon>Bacteria</taxon>
        <taxon>Bacillati</taxon>
        <taxon>Actinomycetota</taxon>
        <taxon>Actinomycetes</taxon>
        <taxon>Mycobacteriales</taxon>
        <taxon>Corynebacteriaceae</taxon>
        <taxon>Corynebacterium</taxon>
    </lineage>
</organism>
<dbReference type="PATRIC" id="fig|1544413.3.peg.747"/>
<feature type="transmembrane region" description="Helical" evidence="5">
    <location>
        <begin position="202"/>
        <end position="224"/>
    </location>
</feature>
<evidence type="ECO:0000259" key="6">
    <source>
        <dbReference type="PROSITE" id="PS50850"/>
    </source>
</evidence>
<keyword evidence="3 5" id="KW-1133">Transmembrane helix</keyword>
<dbReference type="Gene3D" id="1.20.1250.20">
    <property type="entry name" value="MFS general substrate transporter like domains"/>
    <property type="match status" value="2"/>
</dbReference>
<keyword evidence="4 5" id="KW-0472">Membrane</keyword>